<dbReference type="Proteomes" id="UP000265848">
    <property type="component" value="Unassembled WGS sequence"/>
</dbReference>
<name>A0A399JDS7_9RHOB</name>
<dbReference type="EMBL" id="QWJJ01000001">
    <property type="protein sequence ID" value="RII40786.1"/>
    <property type="molecule type" value="Genomic_DNA"/>
</dbReference>
<evidence type="ECO:0000313" key="2">
    <source>
        <dbReference type="Proteomes" id="UP000265848"/>
    </source>
</evidence>
<sequence length="88" mass="9720">MLREFLLALFTPVLFDEVYGGAEPFSRAHFSHGVLSLSVCVPSAVVDDVARRKAFGLEHLLPGVMRRQISVMTSLAPLPLQRDEIAAR</sequence>
<gene>
    <name evidence="1" type="ORF">DL237_01915</name>
</gene>
<protein>
    <submittedName>
        <fullName evidence="1">Uncharacterized protein</fullName>
    </submittedName>
</protein>
<comment type="caution">
    <text evidence="1">The sequence shown here is derived from an EMBL/GenBank/DDBJ whole genome shotgun (WGS) entry which is preliminary data.</text>
</comment>
<reference evidence="1 2" key="1">
    <citation type="submission" date="2018-08" db="EMBL/GenBank/DDBJ databases">
        <title>Pseudooceanicola sediminis CY03 in the family Rhodobacteracea.</title>
        <authorList>
            <person name="Zhang Y.-J."/>
        </authorList>
    </citation>
    <scope>NUCLEOTIDE SEQUENCE [LARGE SCALE GENOMIC DNA]</scope>
    <source>
        <strain evidence="1 2">CY03</strain>
    </source>
</reference>
<organism evidence="1 2">
    <name type="scientific">Pseudooceanicola sediminis</name>
    <dbReference type="NCBI Taxonomy" id="2211117"/>
    <lineage>
        <taxon>Bacteria</taxon>
        <taxon>Pseudomonadati</taxon>
        <taxon>Pseudomonadota</taxon>
        <taxon>Alphaproteobacteria</taxon>
        <taxon>Rhodobacterales</taxon>
        <taxon>Paracoccaceae</taxon>
        <taxon>Pseudooceanicola</taxon>
    </lineage>
</organism>
<keyword evidence="2" id="KW-1185">Reference proteome</keyword>
<accession>A0A399JDS7</accession>
<evidence type="ECO:0000313" key="1">
    <source>
        <dbReference type="EMBL" id="RII40786.1"/>
    </source>
</evidence>
<dbReference type="AlphaFoldDB" id="A0A399JDS7"/>
<proteinExistence type="predicted"/>